<evidence type="ECO:0000256" key="1">
    <source>
        <dbReference type="SAM" id="MobiDB-lite"/>
    </source>
</evidence>
<sequence length="725" mass="78731">MVDCHTVSPTPSTRSPPGELDDGLLAKLIARAATQAVAAAQADGATPADCPIVSRIRGQRVAAEALLGAAFVQPNVRLGVAEGAGVSSGCADGAIVGGAKTPPAGVWRVAEVNNALGLDFGLEVKLVTVSVGVKGIYAPNGKDAVFVEFSGEEPLDFTARLAPREKAKVPKFQPDVRALSVKCGPSGRMRRWGFAEHETLLRIIELAGQRDQLDISNLACMEASLRRVQTIGWACHDKIRETDAGSSSRLSIEEATAFSGLSRSGDLLMVAPSYLERAKAQVEKDAAITNKNIRKAKEERELRRNQKDKPGKKQGTQRLVIDCRPSNCWFSPSDPVELSAGAALGNIEKPAGATLYVGHVDIKDAFYHFLPARAGLLPARRALGRGASAAGESCWRRKTAHKAPLATGAERDQYLQDRLVRAAAVRRRRLEFLSELDQRLELNGLSARPRPSAPLDAGMLDLLDLGVSEWVTEWVTEQCLKGVDHWRGANPMAALASADPRLSSGGRHLLPQARQASKGWRNLAPAASRLPLPAEVVSAIAMELLAVNCWDMAMCAMLSLAFLMRPGDWKTVGVDEASLPSKTEEFDESLLLDLADDQWPGPLRVRLIEGRGPQEPLFSFSKAEFARLFKMAGARLLLQRPPPPCVLRHSGASRDFAEQRRSLAGVNRRGRWRTDASARRYEKGGRLGTEFATLKMRLQVHARWCLKYLLAALHGSLQPRGFRGL</sequence>
<organism evidence="2 3">
    <name type="scientific">Prorocentrum cordatum</name>
    <dbReference type="NCBI Taxonomy" id="2364126"/>
    <lineage>
        <taxon>Eukaryota</taxon>
        <taxon>Sar</taxon>
        <taxon>Alveolata</taxon>
        <taxon>Dinophyceae</taxon>
        <taxon>Prorocentrales</taxon>
        <taxon>Prorocentraceae</taxon>
        <taxon>Prorocentrum</taxon>
    </lineage>
</organism>
<dbReference type="Proteomes" id="UP001189429">
    <property type="component" value="Unassembled WGS sequence"/>
</dbReference>
<protein>
    <submittedName>
        <fullName evidence="2">Uncharacterized protein</fullName>
    </submittedName>
</protein>
<feature type="region of interest" description="Disordered" evidence="1">
    <location>
        <begin position="291"/>
        <end position="316"/>
    </location>
</feature>
<dbReference type="EMBL" id="CAUYUJ010017028">
    <property type="protein sequence ID" value="CAK0871026.1"/>
    <property type="molecule type" value="Genomic_DNA"/>
</dbReference>
<feature type="compositionally biased region" description="Basic and acidic residues" evidence="1">
    <location>
        <begin position="295"/>
        <end position="311"/>
    </location>
</feature>
<keyword evidence="3" id="KW-1185">Reference proteome</keyword>
<name>A0ABN9VH78_9DINO</name>
<gene>
    <name evidence="2" type="ORF">PCOR1329_LOCUS56985</name>
</gene>
<accession>A0ABN9VH78</accession>
<proteinExistence type="predicted"/>
<evidence type="ECO:0000313" key="2">
    <source>
        <dbReference type="EMBL" id="CAK0871026.1"/>
    </source>
</evidence>
<reference evidence="2" key="1">
    <citation type="submission" date="2023-10" db="EMBL/GenBank/DDBJ databases">
        <authorList>
            <person name="Chen Y."/>
            <person name="Shah S."/>
            <person name="Dougan E. K."/>
            <person name="Thang M."/>
            <person name="Chan C."/>
        </authorList>
    </citation>
    <scope>NUCLEOTIDE SEQUENCE [LARGE SCALE GENOMIC DNA]</scope>
</reference>
<feature type="compositionally biased region" description="Low complexity" evidence="1">
    <location>
        <begin position="1"/>
        <end position="17"/>
    </location>
</feature>
<evidence type="ECO:0000313" key="3">
    <source>
        <dbReference type="Proteomes" id="UP001189429"/>
    </source>
</evidence>
<comment type="caution">
    <text evidence="2">The sequence shown here is derived from an EMBL/GenBank/DDBJ whole genome shotgun (WGS) entry which is preliminary data.</text>
</comment>
<feature type="region of interest" description="Disordered" evidence="1">
    <location>
        <begin position="1"/>
        <end position="20"/>
    </location>
</feature>